<comment type="function">
    <text evidence="5">Required for proper homologous chromosome pairing and efficient cross-over and intragenic recombination during meiosis.</text>
</comment>
<proteinExistence type="inferred from homology"/>
<dbReference type="GO" id="GO:0005634">
    <property type="term" value="C:nucleus"/>
    <property type="evidence" value="ECO:0007669"/>
    <property type="project" value="UniProtKB-SubCell"/>
</dbReference>
<dbReference type="GO" id="GO:0000709">
    <property type="term" value="P:meiotic joint molecule formation"/>
    <property type="evidence" value="ECO:0007669"/>
    <property type="project" value="EnsemblFungi"/>
</dbReference>
<comment type="caution">
    <text evidence="9">The sequence shown here is derived from an EMBL/GenBank/DDBJ whole genome shotgun (WGS) entry which is preliminary data.</text>
</comment>
<dbReference type="GO" id="GO:0120230">
    <property type="term" value="F:recombinase activator activity"/>
    <property type="evidence" value="ECO:0007669"/>
    <property type="project" value="EnsemblFungi"/>
</dbReference>
<dbReference type="STRING" id="101127.A0A1X2G5V3"/>
<feature type="coiled-coil region" evidence="6">
    <location>
        <begin position="111"/>
        <end position="145"/>
    </location>
</feature>
<evidence type="ECO:0000256" key="5">
    <source>
        <dbReference type="PIRNR" id="PIRNR026991"/>
    </source>
</evidence>
<keyword evidence="4 5" id="KW-0539">Nucleus</keyword>
<dbReference type="PIRSF" id="PIRSF026991">
    <property type="entry name" value="Mnd1"/>
    <property type="match status" value="1"/>
</dbReference>
<evidence type="ECO:0000259" key="7">
    <source>
        <dbReference type="Pfam" id="PF03962"/>
    </source>
</evidence>
<evidence type="ECO:0000256" key="2">
    <source>
        <dbReference type="ARBA" id="ARBA00005981"/>
    </source>
</evidence>
<evidence type="ECO:0000256" key="3">
    <source>
        <dbReference type="ARBA" id="ARBA00023054"/>
    </source>
</evidence>
<comment type="similarity">
    <text evidence="2 5">Belongs to the MND1 family.</text>
</comment>
<dbReference type="InterPro" id="IPR040453">
    <property type="entry name" value="Mnd1_HTH"/>
</dbReference>
<dbReference type="AlphaFoldDB" id="A0A1X2G5V3"/>
<keyword evidence="3 6" id="KW-0175">Coiled coil</keyword>
<evidence type="ECO:0000256" key="6">
    <source>
        <dbReference type="SAM" id="Coils"/>
    </source>
</evidence>
<dbReference type="EMBL" id="MCGT01000045">
    <property type="protein sequence ID" value="ORX44962.1"/>
    <property type="molecule type" value="Genomic_DNA"/>
</dbReference>
<accession>A0A1X2G5V3</accession>
<organism evidence="9 10">
    <name type="scientific">Hesseltinella vesiculosa</name>
    <dbReference type="NCBI Taxonomy" id="101127"/>
    <lineage>
        <taxon>Eukaryota</taxon>
        <taxon>Fungi</taxon>
        <taxon>Fungi incertae sedis</taxon>
        <taxon>Mucoromycota</taxon>
        <taxon>Mucoromycotina</taxon>
        <taxon>Mucoromycetes</taxon>
        <taxon>Mucorales</taxon>
        <taxon>Cunninghamellaceae</taxon>
        <taxon>Hesseltinella</taxon>
    </lineage>
</organism>
<dbReference type="Proteomes" id="UP000242146">
    <property type="component" value="Unassembled WGS sequence"/>
</dbReference>
<gene>
    <name evidence="9" type="ORF">DM01DRAFT_1177989</name>
</gene>
<dbReference type="InterPro" id="IPR040661">
    <property type="entry name" value="LZ3wCH"/>
</dbReference>
<evidence type="ECO:0000259" key="8">
    <source>
        <dbReference type="Pfam" id="PF18517"/>
    </source>
</evidence>
<keyword evidence="10" id="KW-1185">Reference proteome</keyword>
<comment type="subcellular location">
    <subcellularLocation>
        <location evidence="1 5">Nucleus</location>
    </subcellularLocation>
</comment>
<feature type="domain" description="Leucine zipper with capping helix" evidence="8">
    <location>
        <begin position="147"/>
        <end position="196"/>
    </location>
</feature>
<reference evidence="9 10" key="1">
    <citation type="submission" date="2016-07" db="EMBL/GenBank/DDBJ databases">
        <title>Pervasive Adenine N6-methylation of Active Genes in Fungi.</title>
        <authorList>
            <consortium name="DOE Joint Genome Institute"/>
            <person name="Mondo S.J."/>
            <person name="Dannebaum R.O."/>
            <person name="Kuo R.C."/>
            <person name="Labutti K."/>
            <person name="Haridas S."/>
            <person name="Kuo A."/>
            <person name="Salamov A."/>
            <person name="Ahrendt S.R."/>
            <person name="Lipzen A."/>
            <person name="Sullivan W."/>
            <person name="Andreopoulos W.B."/>
            <person name="Clum A."/>
            <person name="Lindquist E."/>
            <person name="Daum C."/>
            <person name="Ramamoorthy G.K."/>
            <person name="Gryganskyi A."/>
            <person name="Culley D."/>
            <person name="Magnuson J.K."/>
            <person name="James T.Y."/>
            <person name="O'Malley M.A."/>
            <person name="Stajich J.E."/>
            <person name="Spatafora J.W."/>
            <person name="Visel A."/>
            <person name="Grigoriev I.V."/>
        </authorList>
    </citation>
    <scope>NUCLEOTIDE SEQUENCE [LARGE SCALE GENOMIC DNA]</scope>
    <source>
        <strain evidence="9 10">NRRL 3301</strain>
    </source>
</reference>
<evidence type="ECO:0000256" key="1">
    <source>
        <dbReference type="ARBA" id="ARBA00004123"/>
    </source>
</evidence>
<evidence type="ECO:0000313" key="10">
    <source>
        <dbReference type="Proteomes" id="UP000242146"/>
    </source>
</evidence>
<feature type="domain" description="Mnd1 HTH" evidence="7">
    <location>
        <begin position="15"/>
        <end position="73"/>
    </location>
</feature>
<evidence type="ECO:0000256" key="4">
    <source>
        <dbReference type="ARBA" id="ARBA00023242"/>
    </source>
</evidence>
<name>A0A1X2G5V3_9FUNG</name>
<protein>
    <recommendedName>
        <fullName evidence="5">Meiotic nuclear division protein 1</fullName>
    </recommendedName>
</protein>
<dbReference type="OrthoDB" id="273345at2759"/>
<dbReference type="GO" id="GO:0120231">
    <property type="term" value="C:DNA recombinase auxiliary factor complex"/>
    <property type="evidence" value="ECO:0007669"/>
    <property type="project" value="EnsemblFungi"/>
</dbReference>
<evidence type="ECO:0000313" key="9">
    <source>
        <dbReference type="EMBL" id="ORX44962.1"/>
    </source>
</evidence>
<dbReference type="Pfam" id="PF18517">
    <property type="entry name" value="LZ3wCH"/>
    <property type="match status" value="1"/>
</dbReference>
<dbReference type="InterPro" id="IPR005647">
    <property type="entry name" value="Mnd1"/>
</dbReference>
<dbReference type="GO" id="GO:0003690">
    <property type="term" value="F:double-stranded DNA binding"/>
    <property type="evidence" value="ECO:0007669"/>
    <property type="project" value="InterPro"/>
</dbReference>
<dbReference type="GO" id="GO:0000785">
    <property type="term" value="C:chromatin"/>
    <property type="evidence" value="ECO:0007669"/>
    <property type="project" value="EnsemblFungi"/>
</dbReference>
<dbReference type="GO" id="GO:0010774">
    <property type="term" value="P:meiotic strand invasion involved in reciprocal meiotic recombination"/>
    <property type="evidence" value="ECO:0007669"/>
    <property type="project" value="EnsemblFungi"/>
</dbReference>
<sequence length="201" mass="23080">MSRKGVSAQEKRDRLLNVFHESCEVYQLKELEKIGPTKGISGPAVQETLQTLVDDDFVSVDKIGISKFYWSFPMAAVQKKKNRLEELDLGLKIEADKQVRLRCAIQEESQGQEESDERALLIERLHELQKENVTLEEKLATHSIAAKLAKKVNADKVAKEAANRWADQIWFLRTYCEAELNTSERYFNEAFGIDDDYLDLV</sequence>
<dbReference type="Pfam" id="PF03962">
    <property type="entry name" value="Mnd1"/>
    <property type="match status" value="1"/>
</dbReference>